<name>A0A841L2W0_9SPHN</name>
<dbReference type="EMBL" id="JACIIV010000005">
    <property type="protein sequence ID" value="MBB6226760.1"/>
    <property type="molecule type" value="Genomic_DNA"/>
</dbReference>
<dbReference type="InterPro" id="IPR019953">
    <property type="entry name" value="OHR"/>
</dbReference>
<dbReference type="InterPro" id="IPR015946">
    <property type="entry name" value="KH_dom-like_a/b"/>
</dbReference>
<protein>
    <submittedName>
        <fullName evidence="2">Osmotically inducible protein OsmC</fullName>
    </submittedName>
</protein>
<dbReference type="InterPro" id="IPR003718">
    <property type="entry name" value="OsmC/Ohr_fam"/>
</dbReference>
<comment type="caution">
    <text evidence="2">The sequence shown here is derived from an EMBL/GenBank/DDBJ whole genome shotgun (WGS) entry which is preliminary data.</text>
</comment>
<organism evidence="2 3">
    <name type="scientific">Polymorphobacter multimanifer</name>
    <dbReference type="NCBI Taxonomy" id="1070431"/>
    <lineage>
        <taxon>Bacteria</taxon>
        <taxon>Pseudomonadati</taxon>
        <taxon>Pseudomonadota</taxon>
        <taxon>Alphaproteobacteria</taxon>
        <taxon>Sphingomonadales</taxon>
        <taxon>Sphingosinicellaceae</taxon>
        <taxon>Polymorphobacter</taxon>
    </lineage>
</organism>
<dbReference type="SUPFAM" id="SSF82784">
    <property type="entry name" value="OsmC-like"/>
    <property type="match status" value="1"/>
</dbReference>
<dbReference type="AlphaFoldDB" id="A0A841L2W0"/>
<evidence type="ECO:0000313" key="2">
    <source>
        <dbReference type="EMBL" id="MBB6226760.1"/>
    </source>
</evidence>
<accession>A0A841L2W0</accession>
<comment type="similarity">
    <text evidence="1">Belongs to the OsmC/Ohr family.</text>
</comment>
<dbReference type="PANTHER" id="PTHR33797">
    <property type="entry name" value="ORGANIC HYDROPEROXIDE RESISTANCE PROTEIN-LIKE"/>
    <property type="match status" value="1"/>
</dbReference>
<dbReference type="Pfam" id="PF02566">
    <property type="entry name" value="OsmC"/>
    <property type="match status" value="1"/>
</dbReference>
<dbReference type="InterPro" id="IPR036102">
    <property type="entry name" value="OsmC/Ohrsf"/>
</dbReference>
<sequence length="141" mass="14547">MKTMYEAQARAEAGREGRVWSEDGHVDLALAPPKAMGGSGAGTNPEQLFAAGYAACFHSAMLFVAREAKLDTGGSSVEGHVAIGMNDAGPGFKLAVRHSVHLPGLPQAEAEALVAKAHAVCPYSNATRGNIDVDFDVKGAA</sequence>
<dbReference type="Gene3D" id="3.30.300.20">
    <property type="match status" value="1"/>
</dbReference>
<evidence type="ECO:0000313" key="3">
    <source>
        <dbReference type="Proteomes" id="UP000538147"/>
    </source>
</evidence>
<dbReference type="PANTHER" id="PTHR33797:SF2">
    <property type="entry name" value="ORGANIC HYDROPEROXIDE RESISTANCE PROTEIN-LIKE"/>
    <property type="match status" value="1"/>
</dbReference>
<dbReference type="Proteomes" id="UP000538147">
    <property type="component" value="Unassembled WGS sequence"/>
</dbReference>
<keyword evidence="3" id="KW-1185">Reference proteome</keyword>
<reference evidence="2 3" key="1">
    <citation type="submission" date="2020-08" db="EMBL/GenBank/DDBJ databases">
        <title>Genomic Encyclopedia of Type Strains, Phase IV (KMG-IV): sequencing the most valuable type-strain genomes for metagenomic binning, comparative biology and taxonomic classification.</title>
        <authorList>
            <person name="Goeker M."/>
        </authorList>
    </citation>
    <scope>NUCLEOTIDE SEQUENCE [LARGE SCALE GENOMIC DNA]</scope>
    <source>
        <strain evidence="2 3">DSM 102189</strain>
    </source>
</reference>
<evidence type="ECO:0000256" key="1">
    <source>
        <dbReference type="ARBA" id="ARBA00007378"/>
    </source>
</evidence>
<dbReference type="RefSeq" id="WP_184196057.1">
    <property type="nucleotide sequence ID" value="NZ_BMOX01000009.1"/>
</dbReference>
<proteinExistence type="inferred from homology"/>
<dbReference type="NCBIfam" id="TIGR03561">
    <property type="entry name" value="organ_hyd_perox"/>
    <property type="match status" value="1"/>
</dbReference>
<dbReference type="GO" id="GO:0006979">
    <property type="term" value="P:response to oxidative stress"/>
    <property type="evidence" value="ECO:0007669"/>
    <property type="project" value="InterPro"/>
</dbReference>
<dbReference type="Gene3D" id="2.20.25.10">
    <property type="match status" value="1"/>
</dbReference>
<gene>
    <name evidence="2" type="ORF">FHS79_000918</name>
</gene>